<evidence type="ECO:0008006" key="2">
    <source>
        <dbReference type="Google" id="ProtNLM"/>
    </source>
</evidence>
<reference evidence="1" key="1">
    <citation type="journal article" date="2015" name="Nature">
        <title>Complex archaea that bridge the gap between prokaryotes and eukaryotes.</title>
        <authorList>
            <person name="Spang A."/>
            <person name="Saw J.H."/>
            <person name="Jorgensen S.L."/>
            <person name="Zaremba-Niedzwiedzka K."/>
            <person name="Martijn J."/>
            <person name="Lind A.E."/>
            <person name="van Eijk R."/>
            <person name="Schleper C."/>
            <person name="Guy L."/>
            <person name="Ettema T.J."/>
        </authorList>
    </citation>
    <scope>NUCLEOTIDE SEQUENCE</scope>
</reference>
<dbReference type="AlphaFoldDB" id="A0A0F9T625"/>
<protein>
    <recommendedName>
        <fullName evidence="2">Ribosome-binding factor A</fullName>
    </recommendedName>
</protein>
<dbReference type="EMBL" id="LAZR01000406">
    <property type="protein sequence ID" value="KKN70307.1"/>
    <property type="molecule type" value="Genomic_DNA"/>
</dbReference>
<accession>A0A0F9T625</accession>
<gene>
    <name evidence="1" type="ORF">LCGC14_0432390</name>
</gene>
<comment type="caution">
    <text evidence="1">The sequence shown here is derived from an EMBL/GenBank/DDBJ whole genome shotgun (WGS) entry which is preliminary data.</text>
</comment>
<proteinExistence type="predicted"/>
<organism evidence="1">
    <name type="scientific">marine sediment metagenome</name>
    <dbReference type="NCBI Taxonomy" id="412755"/>
    <lineage>
        <taxon>unclassified sequences</taxon>
        <taxon>metagenomes</taxon>
        <taxon>ecological metagenomes</taxon>
    </lineage>
</organism>
<sequence>MTKTQKQRDKHIRLALTNACEAIKESVIGFDYLTHTIDLNNEANTLKVQCYFNDDITLESAKPQLNELTNIILKELTSIKLNAKPAQISFSAN</sequence>
<evidence type="ECO:0000313" key="1">
    <source>
        <dbReference type="EMBL" id="KKN70307.1"/>
    </source>
</evidence>
<name>A0A0F9T625_9ZZZZ</name>